<dbReference type="AlphaFoldDB" id="A0A809YH63"/>
<dbReference type="EMBL" id="AP023093">
    <property type="protein sequence ID" value="BCE39702.1"/>
    <property type="molecule type" value="Genomic_DNA"/>
</dbReference>
<accession>A0A809YH63</accession>
<protein>
    <submittedName>
        <fullName evidence="1">Uncharacterized protein</fullName>
    </submittedName>
</protein>
<organism evidence="1">
    <name type="scientific">Bradyrhizobium diazoefficiens</name>
    <dbReference type="NCBI Taxonomy" id="1355477"/>
    <lineage>
        <taxon>Bacteria</taxon>
        <taxon>Pseudomonadati</taxon>
        <taxon>Pseudomonadota</taxon>
        <taxon>Alphaproteobacteria</taxon>
        <taxon>Hyphomicrobiales</taxon>
        <taxon>Nitrobacteraceae</taxon>
        <taxon>Bradyrhizobium</taxon>
    </lineage>
</organism>
<proteinExistence type="predicted"/>
<gene>
    <name evidence="1" type="ORF">XF3B_47330</name>
</gene>
<dbReference type="RefSeq" id="WP_182871747.1">
    <property type="nucleotide sequence ID" value="NZ_AP022639.1"/>
</dbReference>
<evidence type="ECO:0000313" key="1">
    <source>
        <dbReference type="EMBL" id="BCE39702.1"/>
    </source>
</evidence>
<reference evidence="1" key="1">
    <citation type="submission" date="2020-05" db="EMBL/GenBank/DDBJ databases">
        <title>Complete genome sequence of Bradyrhizobium diazoefficiens XF3 isolated from soybean nodule.</title>
        <authorList>
            <person name="Noda R."/>
            <person name="Kakizaki K."/>
            <person name="Minamisawa K."/>
        </authorList>
    </citation>
    <scope>NUCLEOTIDE SEQUENCE</scope>
    <source>
        <strain evidence="1">XF3</strain>
    </source>
</reference>
<name>A0A809YH63_9BRAD</name>
<sequence length="102" mass="11517">MIVVRVELHSAITREVTEIARMHIRNRGGTEDLGDYAVDTVRGRTREQLDRGACVRSAEVNGYPRLRIHVWHLVARALIAMNYAGAGEKEQQGDLFAMREGE</sequence>